<organism evidence="1 2">
    <name type="scientific">Pedobacter soli</name>
    <dbReference type="NCBI Taxonomy" id="390242"/>
    <lineage>
        <taxon>Bacteria</taxon>
        <taxon>Pseudomonadati</taxon>
        <taxon>Bacteroidota</taxon>
        <taxon>Sphingobacteriia</taxon>
        <taxon>Sphingobacteriales</taxon>
        <taxon>Sphingobacteriaceae</taxon>
        <taxon>Pedobacter</taxon>
    </lineage>
</organism>
<sequence>MCNLWQNIYFSLMENHPLLETIKTTLQKNKVEKLAAIASEDTFSVKDLIDLSFYHDEQIGFRAAWILENVCSSHQDRFLPHSLYFLEKFPLQRNFSALRHFVKILAFMTKKNASPEIKEIIHDYDTDHLVEVVFSWLIDEKVPVAIKSHCLNILANLNTKHEWIKDELMETMDFLVDKESIAFFAKVKQIRKQLAGSREPRIK</sequence>
<dbReference type="InterPro" id="IPR016024">
    <property type="entry name" value="ARM-type_fold"/>
</dbReference>
<dbReference type="EMBL" id="FMZH01000014">
    <property type="protein sequence ID" value="SDE21364.1"/>
    <property type="molecule type" value="Genomic_DNA"/>
</dbReference>
<evidence type="ECO:0000313" key="1">
    <source>
        <dbReference type="EMBL" id="SDE21364.1"/>
    </source>
</evidence>
<keyword evidence="2" id="KW-1185">Reference proteome</keyword>
<protein>
    <recommendedName>
        <fullName evidence="3">DNA alkylation repair enzyme</fullName>
    </recommendedName>
</protein>
<dbReference type="STRING" id="390242.SAMN04488024_1147"/>
<proteinExistence type="predicted"/>
<name>A0A1G7B2L8_9SPHI</name>
<evidence type="ECO:0008006" key="3">
    <source>
        <dbReference type="Google" id="ProtNLM"/>
    </source>
</evidence>
<reference evidence="2" key="1">
    <citation type="submission" date="2016-10" db="EMBL/GenBank/DDBJ databases">
        <authorList>
            <person name="Varghese N."/>
            <person name="Submissions S."/>
        </authorList>
    </citation>
    <scope>NUCLEOTIDE SEQUENCE [LARGE SCALE GENOMIC DNA]</scope>
    <source>
        <strain evidence="2">DSM 18609</strain>
    </source>
</reference>
<dbReference type="Proteomes" id="UP000199455">
    <property type="component" value="Unassembled WGS sequence"/>
</dbReference>
<gene>
    <name evidence="1" type="ORF">SAMN04488024_1147</name>
</gene>
<accession>A0A1G7B2L8</accession>
<evidence type="ECO:0000313" key="2">
    <source>
        <dbReference type="Proteomes" id="UP000199455"/>
    </source>
</evidence>
<dbReference type="AlphaFoldDB" id="A0A1G7B2L8"/>
<dbReference type="SUPFAM" id="SSF48371">
    <property type="entry name" value="ARM repeat"/>
    <property type="match status" value="1"/>
</dbReference>